<evidence type="ECO:0000256" key="2">
    <source>
        <dbReference type="ARBA" id="ARBA00009457"/>
    </source>
</evidence>
<dbReference type="EMBL" id="JAFJZO010000032">
    <property type="protein sequence ID" value="KAG5496111.1"/>
    <property type="molecule type" value="Genomic_DNA"/>
</dbReference>
<dbReference type="GeneID" id="94288514"/>
<accession>A0A836HN14</accession>
<evidence type="ECO:0000256" key="6">
    <source>
        <dbReference type="PIRNR" id="PIRNR015840"/>
    </source>
</evidence>
<dbReference type="OrthoDB" id="340608at2759"/>
<protein>
    <recommendedName>
        <fullName evidence="10">ALA-interacting subunit</fullName>
    </recommendedName>
</protein>
<feature type="transmembrane region" description="Helical" evidence="7">
    <location>
        <begin position="29"/>
        <end position="50"/>
    </location>
</feature>
<sequence>MSPLPPKPHSKNSLEQQQQRHIYVRHTPLSVSIVFMVLAVVSIPLGVVVIKSGDQTTKLDFRYDHYNNYKHSIAPAGELAVDFPFNGTVLSTGIKTRLDFSLSSSLTAPVYMQYRLHPFYQNHRLFASSIDYEQLRGGTSDLIPLCQPFRFPGEATGDTVSGYYSPCGAFPWSMFNDSISLFKNDGTLICDGGAFTVDGSSRVAGNNCKKTGIALARDVKSRFKAPGVIPGHGPMWKADGDPSATDPFLKEGYYFKEPGHKIPSSLDEDLMVWSNMAFTSNVVKDYRIITVDLPAGDYFFEITEHFPTSAYSSRKYVQLSTRSWIGGRSHLLGIALILLGSVAFTLGVALLSLQCILTPA</sequence>
<organism evidence="8 9">
    <name type="scientific">Porcisia hertigi</name>
    <dbReference type="NCBI Taxonomy" id="2761500"/>
    <lineage>
        <taxon>Eukaryota</taxon>
        <taxon>Discoba</taxon>
        <taxon>Euglenozoa</taxon>
        <taxon>Kinetoplastea</taxon>
        <taxon>Metakinetoplastina</taxon>
        <taxon>Trypanosomatida</taxon>
        <taxon>Trypanosomatidae</taxon>
        <taxon>Leishmaniinae</taxon>
        <taxon>Porcisia</taxon>
    </lineage>
</organism>
<dbReference type="Proteomes" id="UP000674318">
    <property type="component" value="Chromosome 32"/>
</dbReference>
<comment type="subcellular location">
    <subcellularLocation>
        <location evidence="1">Membrane</location>
    </subcellularLocation>
</comment>
<keyword evidence="3 7" id="KW-0812">Transmembrane</keyword>
<keyword evidence="5 6" id="KW-0472">Membrane</keyword>
<dbReference type="PANTHER" id="PTHR10926">
    <property type="entry name" value="CELL CYCLE CONTROL PROTEIN 50"/>
    <property type="match status" value="1"/>
</dbReference>
<comment type="similarity">
    <text evidence="2 6">Belongs to the CDC50/LEM3 family.</text>
</comment>
<dbReference type="AlphaFoldDB" id="A0A836HN14"/>
<feature type="transmembrane region" description="Helical" evidence="7">
    <location>
        <begin position="331"/>
        <end position="353"/>
    </location>
</feature>
<evidence type="ECO:0000313" key="8">
    <source>
        <dbReference type="EMBL" id="KAG5496111.1"/>
    </source>
</evidence>
<evidence type="ECO:0000256" key="7">
    <source>
        <dbReference type="SAM" id="Phobius"/>
    </source>
</evidence>
<evidence type="ECO:0000256" key="4">
    <source>
        <dbReference type="ARBA" id="ARBA00022989"/>
    </source>
</evidence>
<proteinExistence type="inferred from homology"/>
<evidence type="ECO:0000256" key="3">
    <source>
        <dbReference type="ARBA" id="ARBA00022692"/>
    </source>
</evidence>
<dbReference type="InterPro" id="IPR005045">
    <property type="entry name" value="CDC50/LEM3_fam"/>
</dbReference>
<dbReference type="PANTHER" id="PTHR10926:SF73">
    <property type="entry name" value="LEM3 (LIGAND-EFFECT MODULATOR 3) FAMILY _ CDC50 FAMILY"/>
    <property type="match status" value="1"/>
</dbReference>
<name>A0A836HN14_9TRYP</name>
<evidence type="ECO:0000256" key="5">
    <source>
        <dbReference type="ARBA" id="ARBA00023136"/>
    </source>
</evidence>
<dbReference type="RefSeq" id="XP_067754594.1">
    <property type="nucleotide sequence ID" value="XM_067898437.1"/>
</dbReference>
<dbReference type="KEGG" id="phet:94288514"/>
<evidence type="ECO:0000313" key="9">
    <source>
        <dbReference type="Proteomes" id="UP000674318"/>
    </source>
</evidence>
<dbReference type="Pfam" id="PF03381">
    <property type="entry name" value="CDC50"/>
    <property type="match status" value="1"/>
</dbReference>
<dbReference type="GO" id="GO:0005783">
    <property type="term" value="C:endoplasmic reticulum"/>
    <property type="evidence" value="ECO:0007669"/>
    <property type="project" value="TreeGrafter"/>
</dbReference>
<keyword evidence="9" id="KW-1185">Reference proteome</keyword>
<keyword evidence="4 7" id="KW-1133">Transmembrane helix</keyword>
<gene>
    <name evidence="8" type="ORF">JKF63_02412</name>
</gene>
<evidence type="ECO:0000256" key="1">
    <source>
        <dbReference type="ARBA" id="ARBA00004370"/>
    </source>
</evidence>
<evidence type="ECO:0008006" key="10">
    <source>
        <dbReference type="Google" id="ProtNLM"/>
    </source>
</evidence>
<reference evidence="8 9" key="1">
    <citation type="submission" date="2021-02" db="EMBL/GenBank/DDBJ databases">
        <title>Porcisia hertigi Genome sequencing and assembly.</title>
        <authorList>
            <person name="Almutairi H."/>
            <person name="Gatherer D."/>
        </authorList>
    </citation>
    <scope>NUCLEOTIDE SEQUENCE [LARGE SCALE GENOMIC DNA]</scope>
    <source>
        <strain evidence="8 9">C119</strain>
    </source>
</reference>
<comment type="caution">
    <text evidence="8">The sequence shown here is derived from an EMBL/GenBank/DDBJ whole genome shotgun (WGS) entry which is preliminary data.</text>
</comment>
<dbReference type="GO" id="GO:0005886">
    <property type="term" value="C:plasma membrane"/>
    <property type="evidence" value="ECO:0007669"/>
    <property type="project" value="TreeGrafter"/>
</dbReference>
<dbReference type="PIRSF" id="PIRSF015840">
    <property type="entry name" value="DUF284_TM_euk"/>
    <property type="match status" value="1"/>
</dbReference>
<dbReference type="GO" id="GO:0005794">
    <property type="term" value="C:Golgi apparatus"/>
    <property type="evidence" value="ECO:0007669"/>
    <property type="project" value="TreeGrafter"/>
</dbReference>